<organism evidence="1 2">
    <name type="scientific">Streptomyces formicae</name>
    <dbReference type="NCBI Taxonomy" id="1616117"/>
    <lineage>
        <taxon>Bacteria</taxon>
        <taxon>Bacillati</taxon>
        <taxon>Actinomycetota</taxon>
        <taxon>Actinomycetes</taxon>
        <taxon>Kitasatosporales</taxon>
        <taxon>Streptomycetaceae</taxon>
        <taxon>Streptomyces</taxon>
    </lineage>
</organism>
<evidence type="ECO:0000313" key="2">
    <source>
        <dbReference type="Proteomes" id="UP000828924"/>
    </source>
</evidence>
<dbReference type="Proteomes" id="UP000828924">
    <property type="component" value="Chromosome"/>
</dbReference>
<dbReference type="RefSeq" id="WP_242337359.1">
    <property type="nucleotide sequence ID" value="NZ_CP071872.1"/>
</dbReference>
<name>A0ABY3WVH5_9ACTN</name>
<sequence>MLAFRVGMGYAGQFPQLLVHRANLHPELEINYVDRRRLGGISRHDDDHIVKLSSLV</sequence>
<gene>
    <name evidence="1" type="ORF">J4032_32355</name>
</gene>
<proteinExistence type="predicted"/>
<accession>A0ABY3WVH5</accession>
<reference evidence="1 2" key="1">
    <citation type="submission" date="2021-03" db="EMBL/GenBank/DDBJ databases">
        <title>Complete genome of Streptomyces formicae strain 1H-GS9 (DSM 100524).</title>
        <authorList>
            <person name="Atanasov K.E."/>
            <person name="Altabella T."/>
            <person name="Ferrer A."/>
        </authorList>
    </citation>
    <scope>NUCLEOTIDE SEQUENCE [LARGE SCALE GENOMIC DNA]</scope>
    <source>
        <strain evidence="1 2">1H-GS9</strain>
    </source>
</reference>
<protein>
    <submittedName>
        <fullName evidence="1">Uncharacterized protein</fullName>
    </submittedName>
</protein>
<keyword evidence="2" id="KW-1185">Reference proteome</keyword>
<evidence type="ECO:0000313" key="1">
    <source>
        <dbReference type="EMBL" id="UNM15536.1"/>
    </source>
</evidence>
<dbReference type="EMBL" id="CP071872">
    <property type="protein sequence ID" value="UNM15536.1"/>
    <property type="molecule type" value="Genomic_DNA"/>
</dbReference>